<dbReference type="OrthoDB" id="56388at2"/>
<dbReference type="Gene3D" id="1.25.40.10">
    <property type="entry name" value="Tetratricopeptide repeat domain"/>
    <property type="match status" value="2"/>
</dbReference>
<protein>
    <submittedName>
        <fullName evidence="3">Uncharacterized protein</fullName>
    </submittedName>
</protein>
<evidence type="ECO:0000256" key="2">
    <source>
        <dbReference type="SAM" id="MobiDB-lite"/>
    </source>
</evidence>
<feature type="region of interest" description="Disordered" evidence="2">
    <location>
        <begin position="379"/>
        <end position="416"/>
    </location>
</feature>
<dbReference type="SUPFAM" id="SSF48452">
    <property type="entry name" value="TPR-like"/>
    <property type="match status" value="3"/>
</dbReference>
<feature type="compositionally biased region" description="Polar residues" evidence="2">
    <location>
        <begin position="387"/>
        <end position="404"/>
    </location>
</feature>
<keyword evidence="1" id="KW-0802">TPR repeat</keyword>
<keyword evidence="4" id="KW-1185">Reference proteome</keyword>
<accession>A0A1M5HIU0</accession>
<evidence type="ECO:0000313" key="3">
    <source>
        <dbReference type="EMBL" id="SHG15847.1"/>
    </source>
</evidence>
<feature type="repeat" description="TPR" evidence="1">
    <location>
        <begin position="780"/>
        <end position="813"/>
    </location>
</feature>
<dbReference type="STRING" id="2017.SAMN05444320_106579"/>
<dbReference type="InterPro" id="IPR019734">
    <property type="entry name" value="TPR_rpt"/>
</dbReference>
<dbReference type="EMBL" id="FQVN01000006">
    <property type="protein sequence ID" value="SHG15847.1"/>
    <property type="molecule type" value="Genomic_DNA"/>
</dbReference>
<reference evidence="3 4" key="1">
    <citation type="submission" date="2016-11" db="EMBL/GenBank/DDBJ databases">
        <authorList>
            <person name="Jaros S."/>
            <person name="Januszkiewicz K."/>
            <person name="Wedrychowicz H."/>
        </authorList>
    </citation>
    <scope>NUCLEOTIDE SEQUENCE [LARGE SCALE GENOMIC DNA]</scope>
    <source>
        <strain evidence="3 4">DSM 44523</strain>
    </source>
</reference>
<dbReference type="Proteomes" id="UP000184501">
    <property type="component" value="Unassembled WGS sequence"/>
</dbReference>
<dbReference type="AlphaFoldDB" id="A0A1M5HIU0"/>
<evidence type="ECO:0000313" key="4">
    <source>
        <dbReference type="Proteomes" id="UP000184501"/>
    </source>
</evidence>
<name>A0A1M5HIU0_STRHI</name>
<dbReference type="PROSITE" id="PS50005">
    <property type="entry name" value="TPR"/>
    <property type="match status" value="1"/>
</dbReference>
<proteinExistence type="predicted"/>
<dbReference type="SMART" id="SM00028">
    <property type="entry name" value="TPR"/>
    <property type="match status" value="5"/>
</dbReference>
<evidence type="ECO:0000256" key="1">
    <source>
        <dbReference type="PROSITE-ProRule" id="PRU00339"/>
    </source>
</evidence>
<dbReference type="RefSeq" id="WP_083959904.1">
    <property type="nucleotide sequence ID" value="NZ_FQVN01000006.1"/>
</dbReference>
<gene>
    <name evidence="3" type="ORF">SAMN05444320_106579</name>
</gene>
<dbReference type="InterPro" id="IPR011990">
    <property type="entry name" value="TPR-like_helical_dom_sf"/>
</dbReference>
<sequence length="973" mass="104780">MTDDFDAPTAEQERVRQLIGEAMSMPVGDTRCELLERAARLADAAGEVQLGVLARLELVDAYSELRRSELMLAPFAWCRKAEQRAPEAFDESLTHWLNWQHKWLPGALVDDPRFSLAQVGALVDDLAAHYQRQGFSAHPVHGIRLSVAEHVGDEEAVERHYAAWVAAEPDAMSNCAACVVEAQIDHLVRRGRHEDAVRHAEPVLSGQTTCREQPHGVLTALLPALLATGRTEFAARAHLLAYRAERDLPRGRTSVHHHLWFCALTDNVDRGVRLLRRHLDMVTDPPSPRQAMTFATDAALLLGRLPAAERDRTEFTLPGPDGARRTLTGESLRVELEKTALELAARFDARNGTDARSRWVRERLAAPDADPVPLAVPDVVVGPTPPSTQDVHSGQSPADTQTRGDSGDAGDGAPLADPVELAGRAVAALDDGEFFEGARLLAQLPADLDALLPSALAAKVAAHRLWREVAAIPRAEMLAELDRMVERLRAEGEHVAALRFECRAIGLLDAHDPEAAALARAERALREAELLDDPQALIATHLTLADVLSHTEDAAGDGAAGDTRRAEQLDRAEDVATRRLPRRVAWVRVERAALLADRGEQGAALHVLGEVLAEPTPAGTRYAALRAKARLLLDVGEVEEGLAALDEFTAFAGTVDGPWHALALLERAFMVDHLDRGGDRIADLVATVAATRRHLPPSATATACLYLAGGYLLQGRNLEAAETLEEGLRLAGPEPDEEFELNARYRLGFACGALGEHAAAAEHFGAVAARMGDNQPSLHARVLDNLGRAHSMLGDSDAAADAFRRSAELREREGDPVEAAGSLVRLAQAITPDLPAASAALDRAVELTRESTEDGAAAEHANAVGFRAALLASHGRFDEALTANAHAEQLAVDLGDPDWQAFLAGRAGRIHLAAERPDQAERDARRAAALLTADGDEDTVAGVLDTLTRALEEQGRPVAADPLVRELTDRLSD</sequence>
<organism evidence="3 4">
    <name type="scientific">Streptoalloteichus hindustanus</name>
    <dbReference type="NCBI Taxonomy" id="2017"/>
    <lineage>
        <taxon>Bacteria</taxon>
        <taxon>Bacillati</taxon>
        <taxon>Actinomycetota</taxon>
        <taxon>Actinomycetes</taxon>
        <taxon>Pseudonocardiales</taxon>
        <taxon>Pseudonocardiaceae</taxon>
        <taxon>Streptoalloteichus</taxon>
    </lineage>
</organism>